<gene>
    <name evidence="1" type="ORF">BJZ21_002009</name>
</gene>
<dbReference type="RefSeq" id="WP_179663602.1">
    <property type="nucleotide sequence ID" value="NZ_JACCBG010000001.1"/>
</dbReference>
<keyword evidence="2" id="KW-1185">Reference proteome</keyword>
<dbReference type="Proteomes" id="UP000535511">
    <property type="component" value="Unassembled WGS sequence"/>
</dbReference>
<name>A0A7Y9E6T4_9ACTN</name>
<evidence type="ECO:0000313" key="2">
    <source>
        <dbReference type="Proteomes" id="UP000535511"/>
    </source>
</evidence>
<dbReference type="SUPFAM" id="SSF82784">
    <property type="entry name" value="OsmC-like"/>
    <property type="match status" value="1"/>
</dbReference>
<dbReference type="InterPro" id="IPR036102">
    <property type="entry name" value="OsmC/Ohrsf"/>
</dbReference>
<dbReference type="AlphaFoldDB" id="A0A7Y9E6T4"/>
<comment type="caution">
    <text evidence="1">The sequence shown here is derived from an EMBL/GenBank/DDBJ whole genome shotgun (WGS) entry which is preliminary data.</text>
</comment>
<evidence type="ECO:0000313" key="1">
    <source>
        <dbReference type="EMBL" id="NYD41926.1"/>
    </source>
</evidence>
<protein>
    <submittedName>
        <fullName evidence="1">Putative OsmC-like protein</fullName>
    </submittedName>
</protein>
<dbReference type="Gene3D" id="3.30.300.20">
    <property type="match status" value="1"/>
</dbReference>
<dbReference type="InterPro" id="IPR003718">
    <property type="entry name" value="OsmC/Ohr_fam"/>
</dbReference>
<proteinExistence type="predicted"/>
<dbReference type="EMBL" id="JACCBG010000001">
    <property type="protein sequence ID" value="NYD41926.1"/>
    <property type="molecule type" value="Genomic_DNA"/>
</dbReference>
<accession>A0A7Y9E6T4</accession>
<dbReference type="Pfam" id="PF02566">
    <property type="entry name" value="OsmC"/>
    <property type="match status" value="1"/>
</dbReference>
<organism evidence="1 2">
    <name type="scientific">Nocardioides panaciterrulae</name>
    <dbReference type="NCBI Taxonomy" id="661492"/>
    <lineage>
        <taxon>Bacteria</taxon>
        <taxon>Bacillati</taxon>
        <taxon>Actinomycetota</taxon>
        <taxon>Actinomycetes</taxon>
        <taxon>Propionibacteriales</taxon>
        <taxon>Nocardioidaceae</taxon>
        <taxon>Nocardioides</taxon>
    </lineage>
</organism>
<sequence>MSEETPDPTLRSIDLVKIGDGRYKATNGRGGVLPIGSGDDPDFTPVELLLAALAGCGAIDVDLITRKRAAADVFEAHAEGHKVRDEQGSHLVGLRVGFDLAFPEGEAGDRAREVLPRTLQQVRDRLCTVGRTVALGEPVDYVEVGAGSVTGPVTGQ</sequence>
<dbReference type="InterPro" id="IPR015946">
    <property type="entry name" value="KH_dom-like_a/b"/>
</dbReference>
<reference evidence="1 2" key="1">
    <citation type="submission" date="2020-07" db="EMBL/GenBank/DDBJ databases">
        <title>Sequencing the genomes of 1000 actinobacteria strains.</title>
        <authorList>
            <person name="Klenk H.-P."/>
        </authorList>
    </citation>
    <scope>NUCLEOTIDE SEQUENCE [LARGE SCALE GENOMIC DNA]</scope>
    <source>
        <strain evidence="1 2">DSM 21350</strain>
    </source>
</reference>